<feature type="domain" description="Ribosomal RNA adenine methylase transferase N-terminal" evidence="5">
    <location>
        <begin position="1"/>
        <end position="67"/>
    </location>
</feature>
<reference evidence="6" key="2">
    <citation type="journal article" date="2014" name="ISME J.">
        <title>Microbial stratification in low pH oxic and suboxic macroscopic growths along an acid mine drainage.</title>
        <authorList>
            <person name="Mendez-Garcia C."/>
            <person name="Mesa V."/>
            <person name="Sprenger R.R."/>
            <person name="Richter M."/>
            <person name="Diez M.S."/>
            <person name="Solano J."/>
            <person name="Bargiela R."/>
            <person name="Golyshina O.V."/>
            <person name="Manteca A."/>
            <person name="Ramos J.L."/>
            <person name="Gallego J.R."/>
            <person name="Llorente I."/>
            <person name="Martins Dos Santos V.A."/>
            <person name="Jensen O.N."/>
            <person name="Pelaez A.I."/>
            <person name="Sanchez J."/>
            <person name="Ferrer M."/>
        </authorList>
    </citation>
    <scope>NUCLEOTIDE SEQUENCE</scope>
</reference>
<organism evidence="6">
    <name type="scientific">mine drainage metagenome</name>
    <dbReference type="NCBI Taxonomy" id="410659"/>
    <lineage>
        <taxon>unclassified sequences</taxon>
        <taxon>metagenomes</taxon>
        <taxon>ecological metagenomes</taxon>
    </lineage>
</organism>
<dbReference type="Gene3D" id="3.40.50.150">
    <property type="entry name" value="Vaccinia Virus protein VP39"/>
    <property type="match status" value="1"/>
</dbReference>
<dbReference type="SUPFAM" id="SSF53335">
    <property type="entry name" value="S-adenosyl-L-methionine-dependent methyltransferases"/>
    <property type="match status" value="1"/>
</dbReference>
<dbReference type="SMART" id="SM00650">
    <property type="entry name" value="rADc"/>
    <property type="match status" value="1"/>
</dbReference>
<keyword evidence="1 6" id="KW-0489">Methyltransferase</keyword>
<name>T1CJU6_9ZZZZ</name>
<feature type="non-terminal residue" evidence="6">
    <location>
        <position position="81"/>
    </location>
</feature>
<reference evidence="6" key="1">
    <citation type="submission" date="2013-08" db="EMBL/GenBank/DDBJ databases">
        <authorList>
            <person name="Mendez C."/>
            <person name="Richter M."/>
            <person name="Ferrer M."/>
            <person name="Sanchez J."/>
        </authorList>
    </citation>
    <scope>NUCLEOTIDE SEQUENCE</scope>
</reference>
<evidence type="ECO:0000313" key="6">
    <source>
        <dbReference type="EMBL" id="EQD67459.1"/>
    </source>
</evidence>
<gene>
    <name evidence="6" type="ORF">B1A_07708</name>
</gene>
<dbReference type="InterPro" id="IPR029063">
    <property type="entry name" value="SAM-dependent_MTases_sf"/>
</dbReference>
<dbReference type="GO" id="GO:0005829">
    <property type="term" value="C:cytosol"/>
    <property type="evidence" value="ECO:0007669"/>
    <property type="project" value="TreeGrafter"/>
</dbReference>
<dbReference type="EMBL" id="AUZX01005535">
    <property type="protein sequence ID" value="EQD67459.1"/>
    <property type="molecule type" value="Genomic_DNA"/>
</dbReference>
<dbReference type="PANTHER" id="PTHR11727">
    <property type="entry name" value="DIMETHYLADENOSINE TRANSFERASE"/>
    <property type="match status" value="1"/>
</dbReference>
<feature type="non-terminal residue" evidence="6">
    <location>
        <position position="1"/>
    </location>
</feature>
<dbReference type="PANTHER" id="PTHR11727:SF7">
    <property type="entry name" value="DIMETHYLADENOSINE TRANSFERASE-RELATED"/>
    <property type="match status" value="1"/>
</dbReference>
<dbReference type="GO" id="GO:0000179">
    <property type="term" value="F:rRNA (adenine-N6,N6-)-dimethyltransferase activity"/>
    <property type="evidence" value="ECO:0007669"/>
    <property type="project" value="InterPro"/>
</dbReference>
<keyword evidence="2 6" id="KW-0808">Transferase</keyword>
<dbReference type="Pfam" id="PF00398">
    <property type="entry name" value="RrnaAD"/>
    <property type="match status" value="1"/>
</dbReference>
<evidence type="ECO:0000256" key="2">
    <source>
        <dbReference type="ARBA" id="ARBA00022679"/>
    </source>
</evidence>
<dbReference type="GO" id="GO:0003723">
    <property type="term" value="F:RNA binding"/>
    <property type="evidence" value="ECO:0007669"/>
    <property type="project" value="UniProtKB-KW"/>
</dbReference>
<evidence type="ECO:0000259" key="5">
    <source>
        <dbReference type="SMART" id="SM00650"/>
    </source>
</evidence>
<proteinExistence type="predicted"/>
<dbReference type="InterPro" id="IPR001737">
    <property type="entry name" value="KsgA/Erm"/>
</dbReference>
<keyword evidence="3" id="KW-0949">S-adenosyl-L-methionine</keyword>
<accession>T1CJU6</accession>
<evidence type="ECO:0000256" key="4">
    <source>
        <dbReference type="ARBA" id="ARBA00022884"/>
    </source>
</evidence>
<evidence type="ECO:0000256" key="1">
    <source>
        <dbReference type="ARBA" id="ARBA00022603"/>
    </source>
</evidence>
<comment type="caution">
    <text evidence="6">The sequence shown here is derived from an EMBL/GenBank/DDBJ whole genome shotgun (WGS) entry which is preliminary data.</text>
</comment>
<evidence type="ECO:0000256" key="3">
    <source>
        <dbReference type="ARBA" id="ARBA00022691"/>
    </source>
</evidence>
<dbReference type="PROSITE" id="PS51689">
    <property type="entry name" value="SAM_RNA_A_N6_MT"/>
    <property type="match status" value="1"/>
</dbReference>
<sequence length="81" mass="8705">YISSPILFHCLAYAAHIRDMHFMLQQEVVERMAAAPGGKDYGRLSVMLQLACTVEPLLQVPARVPAATQGRIRGGAADPAG</sequence>
<protein>
    <submittedName>
        <fullName evidence="6">Ribosomal RNA adenine methylase transferase</fullName>
        <ecNumber evidence="6">2.1.1.-</ecNumber>
    </submittedName>
</protein>
<dbReference type="EC" id="2.1.1.-" evidence="6"/>
<keyword evidence="4" id="KW-0694">RNA-binding</keyword>
<dbReference type="InterPro" id="IPR020598">
    <property type="entry name" value="rRNA_Ade_methylase_Trfase_N"/>
</dbReference>
<dbReference type="AlphaFoldDB" id="T1CJU6"/>